<name>A0A8I6X448_HORVV</name>
<dbReference type="Gramene" id="HORVU.MOREX.r3.3HG0230310.1">
    <property type="protein sequence ID" value="HORVU.MOREX.r3.3HG0230310.1.CDS1"/>
    <property type="gene ID" value="HORVU.MOREX.r3.3HG0230310"/>
</dbReference>
<keyword evidence="1" id="KW-1133">Transmembrane helix</keyword>
<keyword evidence="3" id="KW-1185">Reference proteome</keyword>
<feature type="transmembrane region" description="Helical" evidence="1">
    <location>
        <begin position="128"/>
        <end position="148"/>
    </location>
</feature>
<dbReference type="Proteomes" id="UP000011116">
    <property type="component" value="Chromosome 3H"/>
</dbReference>
<reference evidence="2" key="2">
    <citation type="submission" date="2020-10" db="EMBL/GenBank/DDBJ databases">
        <authorList>
            <person name="Scholz U."/>
            <person name="Mascher M."/>
            <person name="Fiebig A."/>
        </authorList>
    </citation>
    <scope>NUCLEOTIDE SEQUENCE [LARGE SCALE GENOMIC DNA]</scope>
    <source>
        <strain evidence="2">cv. Morex</strain>
    </source>
</reference>
<proteinExistence type="predicted"/>
<feature type="transmembrane region" description="Helical" evidence="1">
    <location>
        <begin position="88"/>
        <end position="108"/>
    </location>
</feature>
<keyword evidence="1" id="KW-0812">Transmembrane</keyword>
<evidence type="ECO:0000313" key="2">
    <source>
        <dbReference type="EnsemblPlants" id="HORVU.MOREX.r3.3HG0230310.1.CDS1"/>
    </source>
</evidence>
<evidence type="ECO:0000256" key="1">
    <source>
        <dbReference type="SAM" id="Phobius"/>
    </source>
</evidence>
<accession>A0A8I6X448</accession>
<reference evidence="2" key="3">
    <citation type="submission" date="2022-01" db="UniProtKB">
        <authorList>
            <consortium name="EnsemblPlants"/>
        </authorList>
    </citation>
    <scope>IDENTIFICATION</scope>
    <source>
        <strain evidence="2">subsp. vulgare</strain>
    </source>
</reference>
<evidence type="ECO:0000313" key="3">
    <source>
        <dbReference type="Proteomes" id="UP000011116"/>
    </source>
</evidence>
<dbReference type="Gramene" id="HORVU.MOREX.r2.3HG0191060.1">
    <property type="protein sequence ID" value="HORVU.MOREX.r2.3HG0191060.1.CDS.1"/>
    <property type="gene ID" value="HORVU.MOREX.r2.3HG0191060"/>
</dbReference>
<feature type="transmembrane region" description="Helical" evidence="1">
    <location>
        <begin position="57"/>
        <end position="76"/>
    </location>
</feature>
<keyword evidence="1" id="KW-0472">Membrane</keyword>
<reference evidence="3" key="1">
    <citation type="journal article" date="2012" name="Nature">
        <title>A physical, genetic and functional sequence assembly of the barley genome.</title>
        <authorList>
            <consortium name="The International Barley Genome Sequencing Consortium"/>
            <person name="Mayer K.F."/>
            <person name="Waugh R."/>
            <person name="Brown J.W."/>
            <person name="Schulman A."/>
            <person name="Langridge P."/>
            <person name="Platzer M."/>
            <person name="Fincher G.B."/>
            <person name="Muehlbauer G.J."/>
            <person name="Sato K."/>
            <person name="Close T.J."/>
            <person name="Wise R.P."/>
            <person name="Stein N."/>
        </authorList>
    </citation>
    <scope>NUCLEOTIDE SEQUENCE [LARGE SCALE GENOMIC DNA]</scope>
    <source>
        <strain evidence="3">cv. Morex</strain>
    </source>
</reference>
<feature type="transmembrane region" description="Helical" evidence="1">
    <location>
        <begin position="12"/>
        <end position="37"/>
    </location>
</feature>
<sequence>MRPFNICSVAILCPELLGVLFILRSILLPGVACHIFSSTKALGECMLNLSSLFPANSAVTAAAWAFISPMALISLPTRTRPSCSGNHASCSSFFSSSFILIRLDMLYVSIPGLEFLKGSDIYSFRPKFGQGVPLSLVLSYTITILCVLERQQFRFSCLDFF</sequence>
<protein>
    <submittedName>
        <fullName evidence="2">Uncharacterized protein</fullName>
    </submittedName>
</protein>
<dbReference type="AlphaFoldDB" id="A0A8I6X448"/>
<organism evidence="2 3">
    <name type="scientific">Hordeum vulgare subsp. vulgare</name>
    <name type="common">Domesticated barley</name>
    <dbReference type="NCBI Taxonomy" id="112509"/>
    <lineage>
        <taxon>Eukaryota</taxon>
        <taxon>Viridiplantae</taxon>
        <taxon>Streptophyta</taxon>
        <taxon>Embryophyta</taxon>
        <taxon>Tracheophyta</taxon>
        <taxon>Spermatophyta</taxon>
        <taxon>Magnoliopsida</taxon>
        <taxon>Liliopsida</taxon>
        <taxon>Poales</taxon>
        <taxon>Poaceae</taxon>
        <taxon>BOP clade</taxon>
        <taxon>Pooideae</taxon>
        <taxon>Triticodae</taxon>
        <taxon>Triticeae</taxon>
        <taxon>Hordeinae</taxon>
        <taxon>Hordeum</taxon>
    </lineage>
</organism>
<dbReference type="EnsemblPlants" id="HORVU.MOREX.r3.3HG0230310.1">
    <property type="protein sequence ID" value="HORVU.MOREX.r3.3HG0230310.1.CDS1"/>
    <property type="gene ID" value="HORVU.MOREX.r3.3HG0230310"/>
</dbReference>